<dbReference type="PANTHER" id="PTHR43702:SF3">
    <property type="entry name" value="PROTEIN TSGA"/>
    <property type="match status" value="1"/>
</dbReference>
<evidence type="ECO:0000256" key="1">
    <source>
        <dbReference type="ARBA" id="ARBA00004429"/>
    </source>
</evidence>
<reference evidence="8 9" key="1">
    <citation type="submission" date="2022-09" db="EMBL/GenBank/DDBJ databases">
        <title>Genome sequencing of four strains from tibetan pig.</title>
        <authorList>
            <person name="Feng J."/>
        </authorList>
    </citation>
    <scope>NUCLEOTIDE SEQUENCE [LARGE SCALE GENOMIC DNA]</scope>
    <source>
        <strain evidence="8 9">11-1-1</strain>
    </source>
</reference>
<evidence type="ECO:0000256" key="3">
    <source>
        <dbReference type="ARBA" id="ARBA00022692"/>
    </source>
</evidence>
<evidence type="ECO:0000256" key="6">
    <source>
        <dbReference type="SAM" id="Phobius"/>
    </source>
</evidence>
<dbReference type="InterPro" id="IPR011701">
    <property type="entry name" value="MFS"/>
</dbReference>
<dbReference type="EMBL" id="JAOQBW010000001">
    <property type="protein sequence ID" value="MFK3575717.1"/>
    <property type="molecule type" value="Genomic_DNA"/>
</dbReference>
<keyword evidence="4 6" id="KW-1133">Transmembrane helix</keyword>
<dbReference type="RefSeq" id="WP_404439976.1">
    <property type="nucleotide sequence ID" value="NZ_JAOQBW010000001.1"/>
</dbReference>
<feature type="transmembrane region" description="Helical" evidence="6">
    <location>
        <begin position="81"/>
        <end position="102"/>
    </location>
</feature>
<evidence type="ECO:0000256" key="4">
    <source>
        <dbReference type="ARBA" id="ARBA00022989"/>
    </source>
</evidence>
<keyword evidence="5 6" id="KW-0472">Membrane</keyword>
<sequence length="408" mass="42911">MSNNTATAKKTTVRALVPVMAAFFVMGFVDLVGTATNYVKPEFNLSDSQANLFTSMVFFWFLIFSVPTGVLMNKIGRRKTVLISLIVTAVAMLLPVVAYTGAAGTPRLVLMIISFSLLGIGNTLMQVSLNPLLTVFVNGDKLASTLTTGQFVKAFASFFAPLIAGWGASALGAWWVLYVIYLIIGVIVGVALALDKIDEPAPDAGQTSIVSCFKLLGNPIVLLCFLGIIAHVGIDVGINAQAPRILMEHTAVPLATAAGATSLYFAFRTIGTGLGGIVLQKMDNKTALRICGVIMVLAVVCFAVFTTISTNPPQWLFYLAVALIGFGNANVFSLCLSHALNTLPSRQNEVSGLMMMGLIGGAIFPPIMGAAADAMGQAGSIIVVAVGAIYVLAIALAYDKAMEPARSE</sequence>
<evidence type="ECO:0000256" key="2">
    <source>
        <dbReference type="ARBA" id="ARBA00022475"/>
    </source>
</evidence>
<comment type="caution">
    <text evidence="8">The sequence shown here is derived from an EMBL/GenBank/DDBJ whole genome shotgun (WGS) entry which is preliminary data.</text>
</comment>
<evidence type="ECO:0000313" key="8">
    <source>
        <dbReference type="EMBL" id="MFK3575717.1"/>
    </source>
</evidence>
<dbReference type="Pfam" id="PF07690">
    <property type="entry name" value="MFS_1"/>
    <property type="match status" value="1"/>
</dbReference>
<feature type="transmembrane region" description="Helical" evidence="6">
    <location>
        <begin position="286"/>
        <end position="309"/>
    </location>
</feature>
<keyword evidence="9" id="KW-1185">Reference proteome</keyword>
<name>A0ABW8KMC0_9BIFI</name>
<dbReference type="PROSITE" id="PS50850">
    <property type="entry name" value="MFS"/>
    <property type="match status" value="1"/>
</dbReference>
<evidence type="ECO:0000313" key="9">
    <source>
        <dbReference type="Proteomes" id="UP001620273"/>
    </source>
</evidence>
<feature type="transmembrane region" description="Helical" evidence="6">
    <location>
        <begin position="52"/>
        <end position="72"/>
    </location>
</feature>
<feature type="transmembrane region" description="Helical" evidence="6">
    <location>
        <begin position="315"/>
        <end position="340"/>
    </location>
</feature>
<feature type="transmembrane region" description="Helical" evidence="6">
    <location>
        <begin position="352"/>
        <end position="372"/>
    </location>
</feature>
<dbReference type="Gene3D" id="1.20.1250.20">
    <property type="entry name" value="MFS general substrate transporter like domains"/>
    <property type="match status" value="2"/>
</dbReference>
<feature type="transmembrane region" description="Helical" evidence="6">
    <location>
        <begin position="174"/>
        <end position="194"/>
    </location>
</feature>
<gene>
    <name evidence="8" type="ORF">OCH74_02360</name>
</gene>
<keyword evidence="3 6" id="KW-0812">Transmembrane</keyword>
<feature type="transmembrane region" description="Helical" evidence="6">
    <location>
        <begin position="108"/>
        <end position="129"/>
    </location>
</feature>
<accession>A0ABW8KMC0</accession>
<dbReference type="InterPro" id="IPR020846">
    <property type="entry name" value="MFS_dom"/>
</dbReference>
<organism evidence="8 9">
    <name type="scientific">Bifidobacterium thermacidophilum</name>
    <dbReference type="NCBI Taxonomy" id="246618"/>
    <lineage>
        <taxon>Bacteria</taxon>
        <taxon>Bacillati</taxon>
        <taxon>Actinomycetota</taxon>
        <taxon>Actinomycetes</taxon>
        <taxon>Bifidobacteriales</taxon>
        <taxon>Bifidobacteriaceae</taxon>
        <taxon>Bifidobacterium</taxon>
    </lineage>
</organism>
<protein>
    <submittedName>
        <fullName evidence="8">MFS transporter</fullName>
    </submittedName>
</protein>
<dbReference type="InterPro" id="IPR050375">
    <property type="entry name" value="MFS_TsgA-like"/>
</dbReference>
<feature type="transmembrane region" description="Helical" evidence="6">
    <location>
        <begin position="12"/>
        <end position="32"/>
    </location>
</feature>
<feature type="transmembrane region" description="Helical" evidence="6">
    <location>
        <begin position="215"/>
        <end position="234"/>
    </location>
</feature>
<dbReference type="Proteomes" id="UP001620273">
    <property type="component" value="Unassembled WGS sequence"/>
</dbReference>
<feature type="transmembrane region" description="Helical" evidence="6">
    <location>
        <begin position="254"/>
        <end position="279"/>
    </location>
</feature>
<keyword evidence="2" id="KW-1003">Cell membrane</keyword>
<feature type="transmembrane region" description="Helical" evidence="6">
    <location>
        <begin position="150"/>
        <end position="168"/>
    </location>
</feature>
<feature type="domain" description="Major facilitator superfamily (MFS) profile" evidence="7">
    <location>
        <begin position="11"/>
        <end position="405"/>
    </location>
</feature>
<evidence type="ECO:0000256" key="5">
    <source>
        <dbReference type="ARBA" id="ARBA00023136"/>
    </source>
</evidence>
<feature type="transmembrane region" description="Helical" evidence="6">
    <location>
        <begin position="378"/>
        <end position="398"/>
    </location>
</feature>
<dbReference type="SUPFAM" id="SSF103473">
    <property type="entry name" value="MFS general substrate transporter"/>
    <property type="match status" value="1"/>
</dbReference>
<dbReference type="InterPro" id="IPR036259">
    <property type="entry name" value="MFS_trans_sf"/>
</dbReference>
<dbReference type="PANTHER" id="PTHR43702">
    <property type="entry name" value="L-FUCOSE-PROTON SYMPORTER"/>
    <property type="match status" value="1"/>
</dbReference>
<evidence type="ECO:0000259" key="7">
    <source>
        <dbReference type="PROSITE" id="PS50850"/>
    </source>
</evidence>
<comment type="subcellular location">
    <subcellularLocation>
        <location evidence="1">Cell inner membrane</location>
        <topology evidence="1">Multi-pass membrane protein</topology>
    </subcellularLocation>
</comment>
<proteinExistence type="predicted"/>